<accession>A0AC61RBI5</accession>
<keyword evidence="2" id="KW-1185">Reference proteome</keyword>
<dbReference type="EMBL" id="SRYB01000037">
    <property type="protein sequence ID" value="TGY76638.1"/>
    <property type="molecule type" value="Genomic_DNA"/>
</dbReference>
<gene>
    <name evidence="1" type="ORF">E5331_17505</name>
</gene>
<reference evidence="1" key="1">
    <citation type="submission" date="2019-04" db="EMBL/GenBank/DDBJ databases">
        <title>Microbes associate with the intestines of laboratory mice.</title>
        <authorList>
            <person name="Navarre W."/>
            <person name="Wong E."/>
            <person name="Huang K."/>
            <person name="Tropini C."/>
            <person name="Ng K."/>
            <person name="Yu B."/>
        </authorList>
    </citation>
    <scope>NUCLEOTIDE SEQUENCE</scope>
    <source>
        <strain evidence="1">NM04_E33</strain>
    </source>
</reference>
<evidence type="ECO:0000313" key="1">
    <source>
        <dbReference type="EMBL" id="TGY76638.1"/>
    </source>
</evidence>
<evidence type="ECO:0000313" key="2">
    <source>
        <dbReference type="Proteomes" id="UP000306319"/>
    </source>
</evidence>
<dbReference type="Proteomes" id="UP000306319">
    <property type="component" value="Unassembled WGS sequence"/>
</dbReference>
<sequence>MWECGSCGCKNPDEGNYCANCGNVRIGKYGIKLYQIVVNKSQYDQLVSSKNNLSRENMRLKKELEGTVGYKVKKIWKNLKGNDSTSETIGGIFVVIVIIAIVGWLGSFIFTWCMTKKLAVQEVNGKYGIGYNNEELLVKAMYDSISSKPIGNHWKLYDKKKNLIGVAYVTDSVQRVVEPAYTDVRKVGNDVAILGKQDENGSEYNLFVQGILKNKQPYKKIEYPSYSIDDAKVFVAEKKDKKEVLLDKYGNVISPDYDYFRIKGDSVILAKKTSDKYPYIRYELYDYDGAKLKIGEICDISSFSDKVAWAMLSESDYRNDVYSVIDNKGNVLFKRKSKYRGVENFSEGIGWWKSQSGSTDKWTAVDKSGKDLFEIEAKNLIVYPYTMGVAPVEKGSSYKDSKLGFVDKQGKTIIPFVYTKASSYLLYFDKDSLMLVSKDGVKGKLHRNGTFTPNK</sequence>
<name>A0AC61RBI5_9BACT</name>
<proteinExistence type="predicted"/>
<protein>
    <submittedName>
        <fullName evidence="1">Zinc ribbon domain-containing protein</fullName>
    </submittedName>
</protein>
<comment type="caution">
    <text evidence="1">The sequence shown here is derived from an EMBL/GenBank/DDBJ whole genome shotgun (WGS) entry which is preliminary data.</text>
</comment>
<organism evidence="1 2">
    <name type="scientific">Lepagella muris</name>
    <dbReference type="NCBI Taxonomy" id="3032870"/>
    <lineage>
        <taxon>Bacteria</taxon>
        <taxon>Pseudomonadati</taxon>
        <taxon>Bacteroidota</taxon>
        <taxon>Bacteroidia</taxon>
        <taxon>Bacteroidales</taxon>
        <taxon>Muribaculaceae</taxon>
        <taxon>Lepagella</taxon>
    </lineage>
</organism>